<name>A0AAD5WBW4_9POAL</name>
<dbReference type="SUPFAM" id="SSF48239">
    <property type="entry name" value="Terpenoid cyclases/Protein prenyltransferases"/>
    <property type="match status" value="1"/>
</dbReference>
<dbReference type="InterPro" id="IPR008930">
    <property type="entry name" value="Terpenoid_cyclase/PrenylTrfase"/>
</dbReference>
<keyword evidence="8" id="KW-1185">Reference proteome</keyword>
<dbReference type="PANTHER" id="PTHR31225">
    <property type="entry name" value="OS04G0344100 PROTEIN-RELATED"/>
    <property type="match status" value="1"/>
</dbReference>
<dbReference type="GO" id="GO:0016114">
    <property type="term" value="P:terpenoid biosynthetic process"/>
    <property type="evidence" value="ECO:0007669"/>
    <property type="project" value="InterPro"/>
</dbReference>
<dbReference type="AlphaFoldDB" id="A0AAD5WBW4"/>
<keyword evidence="4" id="KW-0456">Lyase</keyword>
<dbReference type="SFLD" id="SFLDS00005">
    <property type="entry name" value="Isoprenoid_Synthase_Type_I"/>
    <property type="match status" value="1"/>
</dbReference>
<dbReference type="InterPro" id="IPR001906">
    <property type="entry name" value="Terpene_synth_N"/>
</dbReference>
<accession>A0AAD5WBW4</accession>
<comment type="caution">
    <text evidence="7">The sequence shown here is derived from an EMBL/GenBank/DDBJ whole genome shotgun (WGS) entry which is preliminary data.</text>
</comment>
<dbReference type="InterPro" id="IPR034741">
    <property type="entry name" value="Terpene_cyclase-like_1_C"/>
</dbReference>
<dbReference type="SFLD" id="SFLDG01019">
    <property type="entry name" value="Terpene_Cyclase_Like_1_C_Termi"/>
    <property type="match status" value="1"/>
</dbReference>
<dbReference type="Gene3D" id="1.10.600.10">
    <property type="entry name" value="Farnesyl Diphosphate Synthase"/>
    <property type="match status" value="1"/>
</dbReference>
<dbReference type="Pfam" id="PF03936">
    <property type="entry name" value="Terpene_synth_C"/>
    <property type="match status" value="1"/>
</dbReference>
<protein>
    <recommendedName>
        <fullName evidence="9">Terpene synthase</fullName>
    </recommendedName>
</protein>
<dbReference type="SUPFAM" id="SSF48576">
    <property type="entry name" value="Terpenoid synthases"/>
    <property type="match status" value="1"/>
</dbReference>
<evidence type="ECO:0000259" key="6">
    <source>
        <dbReference type="Pfam" id="PF03936"/>
    </source>
</evidence>
<evidence type="ECO:0000256" key="4">
    <source>
        <dbReference type="ARBA" id="ARBA00023239"/>
    </source>
</evidence>
<evidence type="ECO:0000256" key="1">
    <source>
        <dbReference type="ARBA" id="ARBA00001946"/>
    </source>
</evidence>
<dbReference type="InterPro" id="IPR008949">
    <property type="entry name" value="Isoprenoid_synthase_dom_sf"/>
</dbReference>
<proteinExistence type="predicted"/>
<evidence type="ECO:0000259" key="5">
    <source>
        <dbReference type="Pfam" id="PF01397"/>
    </source>
</evidence>
<dbReference type="EMBL" id="JAMRDG010000002">
    <property type="protein sequence ID" value="KAJ3685741.1"/>
    <property type="molecule type" value="Genomic_DNA"/>
</dbReference>
<keyword evidence="3" id="KW-0460">Magnesium</keyword>
<evidence type="ECO:0000313" key="7">
    <source>
        <dbReference type="EMBL" id="KAJ3685741.1"/>
    </source>
</evidence>
<feature type="domain" description="Terpene synthase metal-binding" evidence="6">
    <location>
        <begin position="278"/>
        <end position="515"/>
    </location>
</feature>
<feature type="domain" description="Terpene synthase N-terminal" evidence="5">
    <location>
        <begin position="62"/>
        <end position="205"/>
    </location>
</feature>
<organism evidence="7 8">
    <name type="scientific">Rhynchospora tenuis</name>
    <dbReference type="NCBI Taxonomy" id="198213"/>
    <lineage>
        <taxon>Eukaryota</taxon>
        <taxon>Viridiplantae</taxon>
        <taxon>Streptophyta</taxon>
        <taxon>Embryophyta</taxon>
        <taxon>Tracheophyta</taxon>
        <taxon>Spermatophyta</taxon>
        <taxon>Magnoliopsida</taxon>
        <taxon>Liliopsida</taxon>
        <taxon>Poales</taxon>
        <taxon>Cyperaceae</taxon>
        <taxon>Cyperoideae</taxon>
        <taxon>Rhynchosporeae</taxon>
        <taxon>Rhynchospora</taxon>
    </lineage>
</organism>
<dbReference type="InterPro" id="IPR050148">
    <property type="entry name" value="Terpene_synthase-like"/>
</dbReference>
<dbReference type="Pfam" id="PF01397">
    <property type="entry name" value="Terpene_synth"/>
    <property type="match status" value="1"/>
</dbReference>
<dbReference type="PANTHER" id="PTHR31225:SF0">
    <property type="entry name" value="S-(+)-LINALOOL SYNTHASE, CHLOROPLASTIC"/>
    <property type="match status" value="1"/>
</dbReference>
<dbReference type="InterPro" id="IPR036965">
    <property type="entry name" value="Terpene_synth_N_sf"/>
</dbReference>
<dbReference type="GO" id="GO:0000287">
    <property type="term" value="F:magnesium ion binding"/>
    <property type="evidence" value="ECO:0007669"/>
    <property type="project" value="InterPro"/>
</dbReference>
<evidence type="ECO:0008006" key="9">
    <source>
        <dbReference type="Google" id="ProtNLM"/>
    </source>
</evidence>
<evidence type="ECO:0000256" key="2">
    <source>
        <dbReference type="ARBA" id="ARBA00022723"/>
    </source>
</evidence>
<gene>
    <name evidence="7" type="ORF">LUZ61_014905</name>
</gene>
<dbReference type="Proteomes" id="UP001210211">
    <property type="component" value="Unassembled WGS sequence"/>
</dbReference>
<keyword evidence="2" id="KW-0479">Metal-binding</keyword>
<dbReference type="Gene3D" id="1.50.10.130">
    <property type="entry name" value="Terpene synthase, N-terminal domain"/>
    <property type="match status" value="1"/>
</dbReference>
<evidence type="ECO:0000256" key="3">
    <source>
        <dbReference type="ARBA" id="ARBA00022842"/>
    </source>
</evidence>
<reference evidence="7 8" key="1">
    <citation type="journal article" date="2022" name="Cell">
        <title>Repeat-based holocentromeres influence genome architecture and karyotype evolution.</title>
        <authorList>
            <person name="Hofstatter P.G."/>
            <person name="Thangavel G."/>
            <person name="Lux T."/>
            <person name="Neumann P."/>
            <person name="Vondrak T."/>
            <person name="Novak P."/>
            <person name="Zhang M."/>
            <person name="Costa L."/>
            <person name="Castellani M."/>
            <person name="Scott A."/>
            <person name="Toegelov H."/>
            <person name="Fuchs J."/>
            <person name="Mata-Sucre Y."/>
            <person name="Dias Y."/>
            <person name="Vanzela A.L.L."/>
            <person name="Huettel B."/>
            <person name="Almeida C.C.S."/>
            <person name="Simkova H."/>
            <person name="Souza G."/>
            <person name="Pedrosa-Harand A."/>
            <person name="Macas J."/>
            <person name="Mayer K.F.X."/>
            <person name="Houben A."/>
            <person name="Marques A."/>
        </authorList>
    </citation>
    <scope>NUCLEOTIDE SEQUENCE [LARGE SCALE GENOMIC DNA]</scope>
    <source>
        <strain evidence="7">RhyTen1mFocal</strain>
    </source>
</reference>
<dbReference type="InterPro" id="IPR005630">
    <property type="entry name" value="Terpene_synthase_metal-bd"/>
</dbReference>
<comment type="cofactor">
    <cofactor evidence="1">
        <name>Mg(2+)</name>
        <dbReference type="ChEBI" id="CHEBI:18420"/>
    </cofactor>
</comment>
<sequence>MACISTFGSSSFKTSLFWAERNFIAAVASSPSSNVTEDHMPQLVPGWCAPLPFKTEFHKDPCYLSKSAKNMEKVRIMLSQPKHKSNSVVMVDTLKKLGIDHYFEEEISAILDFSYNNMHKTHKESDVGLTDTALQFKLLREARYHVSSDVFQRFMDENREFKQSLSKDVGGLVSLHEASFLNTGEEILYTANDFTTKHLKLSVKHLGPSSGALLRHTLEHPHHMSLKQYKARHYLTHVLSLTSNDASLSMQELARTEFQLNQQLYQDEFKKIKRWWSDLGLARELPFARDQILKWYLWSMTALPGPQFSKHRLELTKVISFVYIIDDIFDIMGSAEELTLFTQTINSWEDSSALPGYMRACFIALKEVTGGIAQFVEQEYGLNPLNFLSKSWATLCNAFLLESRWFANKQLPNAEEYLTNGITSSGVHMVMVHLLFLLGHSVTNETVHIIEGNSALVSCTAKILRLWDDLGSAMDENQEGFDGSYVECYMKDNPSCSLDAAKLHTKKLISKSWEELNKEYFFNTSVSPYFKEASLNCARMVSVMYNYDEEQQLPMMNDYIQNLLFGGITRTAETNSHSISC</sequence>
<evidence type="ECO:0000313" key="8">
    <source>
        <dbReference type="Proteomes" id="UP001210211"/>
    </source>
</evidence>
<dbReference type="GO" id="GO:0010333">
    <property type="term" value="F:terpene synthase activity"/>
    <property type="evidence" value="ECO:0007669"/>
    <property type="project" value="InterPro"/>
</dbReference>